<evidence type="ECO:0000313" key="6">
    <source>
        <dbReference type="Proteomes" id="UP000694680"/>
    </source>
</evidence>
<dbReference type="GO" id="GO:0005525">
    <property type="term" value="F:GTP binding"/>
    <property type="evidence" value="ECO:0007669"/>
    <property type="project" value="UniProtKB-KW"/>
</dbReference>
<dbReference type="PANTHER" id="PTHR10903:SF62">
    <property type="entry name" value="GTPASE IMAP FAMILY MEMBER 4-LIKE-RELATED"/>
    <property type="match status" value="1"/>
</dbReference>
<feature type="domain" description="AIG1-type G" evidence="4">
    <location>
        <begin position="20"/>
        <end position="229"/>
    </location>
</feature>
<reference evidence="5" key="3">
    <citation type="submission" date="2025-09" db="UniProtKB">
        <authorList>
            <consortium name="Ensembl"/>
        </authorList>
    </citation>
    <scope>IDENTIFICATION</scope>
</reference>
<keyword evidence="6" id="KW-1185">Reference proteome</keyword>
<dbReference type="PROSITE" id="PS51720">
    <property type="entry name" value="G_AIG1"/>
    <property type="match status" value="1"/>
</dbReference>
<proteinExistence type="inferred from homology"/>
<protein>
    <recommendedName>
        <fullName evidence="4">AIG1-type G domain-containing protein</fullName>
    </recommendedName>
</protein>
<keyword evidence="3" id="KW-0342">GTP-binding</keyword>
<name>A0A8C5FZZ5_GOUWI</name>
<reference evidence="5" key="2">
    <citation type="submission" date="2025-08" db="UniProtKB">
        <authorList>
            <consortium name="Ensembl"/>
        </authorList>
    </citation>
    <scope>IDENTIFICATION</scope>
</reference>
<comment type="similarity">
    <text evidence="1">Belongs to the TRAFAC class TrmE-Era-EngA-EngB-Septin-like GTPase superfamily. AIG1/Toc34/Toc159-like paraseptin GTPase family. IAN subfamily.</text>
</comment>
<dbReference type="Proteomes" id="UP000694680">
    <property type="component" value="Chromosome 18"/>
</dbReference>
<evidence type="ECO:0000259" key="4">
    <source>
        <dbReference type="PROSITE" id="PS51720"/>
    </source>
</evidence>
<dbReference type="Gene3D" id="3.40.50.300">
    <property type="entry name" value="P-loop containing nucleotide triphosphate hydrolases"/>
    <property type="match status" value="2"/>
</dbReference>
<dbReference type="Pfam" id="PF04548">
    <property type="entry name" value="AIG1"/>
    <property type="match status" value="2"/>
</dbReference>
<accession>A0A8C5FZZ5</accession>
<evidence type="ECO:0000313" key="5">
    <source>
        <dbReference type="Ensembl" id="ENSGWIP00000004628.1"/>
    </source>
</evidence>
<organism evidence="5 6">
    <name type="scientific">Gouania willdenowi</name>
    <name type="common">Blunt-snouted clingfish</name>
    <name type="synonym">Lepadogaster willdenowi</name>
    <dbReference type="NCBI Taxonomy" id="441366"/>
    <lineage>
        <taxon>Eukaryota</taxon>
        <taxon>Metazoa</taxon>
        <taxon>Chordata</taxon>
        <taxon>Craniata</taxon>
        <taxon>Vertebrata</taxon>
        <taxon>Euteleostomi</taxon>
        <taxon>Actinopterygii</taxon>
        <taxon>Neopterygii</taxon>
        <taxon>Teleostei</taxon>
        <taxon>Neoteleostei</taxon>
        <taxon>Acanthomorphata</taxon>
        <taxon>Ovalentaria</taxon>
        <taxon>Blenniimorphae</taxon>
        <taxon>Blenniiformes</taxon>
        <taxon>Gobiesocoidei</taxon>
        <taxon>Gobiesocidae</taxon>
        <taxon>Gobiesocinae</taxon>
        <taxon>Gouania</taxon>
    </lineage>
</organism>
<dbReference type="SUPFAM" id="SSF52540">
    <property type="entry name" value="P-loop containing nucleoside triphosphate hydrolases"/>
    <property type="match status" value="2"/>
</dbReference>
<dbReference type="InterPro" id="IPR027417">
    <property type="entry name" value="P-loop_NTPase"/>
</dbReference>
<dbReference type="PANTHER" id="PTHR10903">
    <property type="entry name" value="GTPASE, IMAP FAMILY MEMBER-RELATED"/>
    <property type="match status" value="1"/>
</dbReference>
<reference evidence="5" key="1">
    <citation type="submission" date="2020-06" db="EMBL/GenBank/DDBJ databases">
        <authorList>
            <consortium name="Wellcome Sanger Institute Data Sharing"/>
        </authorList>
    </citation>
    <scope>NUCLEOTIDE SEQUENCE [LARGE SCALE GENOMIC DNA]</scope>
</reference>
<evidence type="ECO:0000256" key="2">
    <source>
        <dbReference type="ARBA" id="ARBA00022741"/>
    </source>
</evidence>
<sequence length="423" mass="48667">MSKTLKILVSYFLLSDSPSLPKRRIVLVGKTGSGKSSLGNTLFGEEVFDPDHTSRSGTTVCKSATKKVMNTQLTLIDTPGLFDTDKSEEDLKSEMISSIIECSPGPHAFLIVLKVERYSPLEEEVINRIIQYFSEEVLKYSVIIFTHGEQLPEGTTIQQFVVKNQKLEDLVTKCDDRCHFGEELFNSDISSSSVTTECKSETKKVMNTQLTLVDTPGLFDTEKSEEELKSEMIRSIIECSPGVHAFLIVLKVETYTKHDEEVITRISQYFSEEVLKYTVIIFTHGDQLPEWTTIQQFVVKNQKLEDLVIKCDGRCHVFDSKYWKNNNPEEKYRSNSYQLKELLSTVENLVRRNNGDIYTNEILQEVEQMIQEHEEMIRESESGLSDEEIREKAKHQTRIILEKVLRMKHVLLICIYMFVITEI</sequence>
<keyword evidence="2" id="KW-0547">Nucleotide-binding</keyword>
<evidence type="ECO:0000256" key="1">
    <source>
        <dbReference type="ARBA" id="ARBA00008535"/>
    </source>
</evidence>
<dbReference type="InterPro" id="IPR045058">
    <property type="entry name" value="GIMA/IAN/Toc"/>
</dbReference>
<dbReference type="Ensembl" id="ENSGWIT00000004961.1">
    <property type="protein sequence ID" value="ENSGWIP00000004628.1"/>
    <property type="gene ID" value="ENSGWIG00000002480.1"/>
</dbReference>
<evidence type="ECO:0000256" key="3">
    <source>
        <dbReference type="ARBA" id="ARBA00023134"/>
    </source>
</evidence>
<dbReference type="InterPro" id="IPR006703">
    <property type="entry name" value="G_AIG1"/>
</dbReference>
<dbReference type="AlphaFoldDB" id="A0A8C5FZZ5"/>